<protein>
    <recommendedName>
        <fullName evidence="8">C2H2-type domain-containing protein</fullName>
    </recommendedName>
</protein>
<evidence type="ECO:0000256" key="2">
    <source>
        <dbReference type="ARBA" id="ARBA00022737"/>
    </source>
</evidence>
<proteinExistence type="predicted"/>
<dbReference type="PROSITE" id="PS00028">
    <property type="entry name" value="ZINC_FINGER_C2H2_1"/>
    <property type="match status" value="2"/>
</dbReference>
<evidence type="ECO:0000256" key="3">
    <source>
        <dbReference type="ARBA" id="ARBA00022771"/>
    </source>
</evidence>
<keyword evidence="10" id="KW-1185">Reference proteome</keyword>
<evidence type="ECO:0000313" key="9">
    <source>
        <dbReference type="EnsemblMetazoa" id="XP_016663724.1"/>
    </source>
</evidence>
<keyword evidence="5" id="KW-0539">Nucleus</keyword>
<reference evidence="9" key="2">
    <citation type="submission" date="2022-06" db="UniProtKB">
        <authorList>
            <consortium name="EnsemblMetazoa"/>
        </authorList>
    </citation>
    <scope>IDENTIFICATION</scope>
</reference>
<dbReference type="PANTHER" id="PTHR24393">
    <property type="entry name" value="ZINC FINGER PROTEIN"/>
    <property type="match status" value="1"/>
</dbReference>
<keyword evidence="1" id="KW-0479">Metal-binding</keyword>
<dbReference type="PROSITE" id="PS50157">
    <property type="entry name" value="ZINC_FINGER_C2H2_2"/>
    <property type="match status" value="2"/>
</dbReference>
<dbReference type="GO" id="GO:0000978">
    <property type="term" value="F:RNA polymerase II cis-regulatory region sequence-specific DNA binding"/>
    <property type="evidence" value="ECO:0007669"/>
    <property type="project" value="TreeGrafter"/>
</dbReference>
<evidence type="ECO:0000256" key="7">
    <source>
        <dbReference type="SAM" id="MobiDB-lite"/>
    </source>
</evidence>
<dbReference type="InterPro" id="IPR036236">
    <property type="entry name" value="Znf_C2H2_sf"/>
</dbReference>
<dbReference type="GO" id="GO:0001228">
    <property type="term" value="F:DNA-binding transcription activator activity, RNA polymerase II-specific"/>
    <property type="evidence" value="ECO:0007669"/>
    <property type="project" value="TreeGrafter"/>
</dbReference>
<dbReference type="GO" id="GO:0008270">
    <property type="term" value="F:zinc ion binding"/>
    <property type="evidence" value="ECO:0007669"/>
    <property type="project" value="UniProtKB-KW"/>
</dbReference>
<dbReference type="Pfam" id="PF00096">
    <property type="entry name" value="zf-C2H2"/>
    <property type="match status" value="1"/>
</dbReference>
<reference evidence="10" key="1">
    <citation type="submission" date="2010-06" db="EMBL/GenBank/DDBJ databases">
        <authorList>
            <person name="Jiang H."/>
            <person name="Abraham K."/>
            <person name="Ali S."/>
            <person name="Alsbrooks S.L."/>
            <person name="Anim B.N."/>
            <person name="Anosike U.S."/>
            <person name="Attaway T."/>
            <person name="Bandaranaike D.P."/>
            <person name="Battles P.K."/>
            <person name="Bell S.N."/>
            <person name="Bell A.V."/>
            <person name="Beltran B."/>
            <person name="Bickham C."/>
            <person name="Bustamante Y."/>
            <person name="Caleb T."/>
            <person name="Canada A."/>
            <person name="Cardenas V."/>
            <person name="Carter K."/>
            <person name="Chacko J."/>
            <person name="Chandrabose M.N."/>
            <person name="Chavez D."/>
            <person name="Chavez A."/>
            <person name="Chen L."/>
            <person name="Chu H.-S."/>
            <person name="Claassen K.J."/>
            <person name="Cockrell R."/>
            <person name="Collins M."/>
            <person name="Cooper J.A."/>
            <person name="Cree A."/>
            <person name="Curry S.M."/>
            <person name="Da Y."/>
            <person name="Dao M.D."/>
            <person name="Das B."/>
            <person name="Davila M.-L."/>
            <person name="Davy-Carroll L."/>
            <person name="Denson S."/>
            <person name="Dinh H."/>
            <person name="Ebong V.E."/>
            <person name="Edwards J.R."/>
            <person name="Egan A."/>
            <person name="El-Daye J."/>
            <person name="Escobedo L."/>
            <person name="Fernandez S."/>
            <person name="Fernando P.R."/>
            <person name="Flagg N."/>
            <person name="Forbes L.D."/>
            <person name="Fowler R.G."/>
            <person name="Fu Q."/>
            <person name="Gabisi R.A."/>
            <person name="Ganer J."/>
            <person name="Garbino Pronczuk A."/>
            <person name="Garcia R.M."/>
            <person name="Garner T."/>
            <person name="Garrett T.E."/>
            <person name="Gonzalez D.A."/>
            <person name="Hamid H."/>
            <person name="Hawkins E.S."/>
            <person name="Hirani K."/>
            <person name="Hogues M.E."/>
            <person name="Hollins B."/>
            <person name="Hsiao C.-H."/>
            <person name="Jabil R."/>
            <person name="James M.L."/>
            <person name="Jhangiani S.N."/>
            <person name="Johnson B."/>
            <person name="Johnson Q."/>
            <person name="Joshi V."/>
            <person name="Kalu J.B."/>
            <person name="Kam C."/>
            <person name="Kashfia A."/>
            <person name="Keebler J."/>
            <person name="Kisamo H."/>
            <person name="Kovar C.L."/>
            <person name="Lago L.A."/>
            <person name="Lai C.-Y."/>
            <person name="Laidlaw J."/>
            <person name="Lara F."/>
            <person name="Le T.-K."/>
            <person name="Lee S.L."/>
            <person name="Legall F.H."/>
            <person name="Lemon S.J."/>
            <person name="Lewis L.R."/>
            <person name="Li B."/>
            <person name="Liu Y."/>
            <person name="Liu Y.-S."/>
            <person name="Lopez J."/>
            <person name="Lozado R.J."/>
            <person name="Lu J."/>
            <person name="Madu R.C."/>
            <person name="Maheshwari M."/>
            <person name="Maheshwari R."/>
            <person name="Malloy K."/>
            <person name="Martinez E."/>
            <person name="Mathew T."/>
            <person name="Mercado I.C."/>
            <person name="Mercado C."/>
            <person name="Meyer B."/>
            <person name="Montgomery K."/>
            <person name="Morgan M.B."/>
            <person name="Munidasa M."/>
            <person name="Nazareth L.V."/>
            <person name="Nelson J."/>
            <person name="Ng B.M."/>
            <person name="Nguyen N.B."/>
            <person name="Nguyen P.Q."/>
            <person name="Nguyen T."/>
            <person name="Obregon M."/>
            <person name="Okwuonu G.O."/>
            <person name="Onwere C.G."/>
            <person name="Orozco G."/>
            <person name="Parra A."/>
            <person name="Patel S."/>
            <person name="Patil S."/>
            <person name="Perez A."/>
            <person name="Perez Y."/>
            <person name="Pham C."/>
            <person name="Primus E.L."/>
            <person name="Pu L.-L."/>
            <person name="Puazo M."/>
            <person name="Qin X."/>
            <person name="Quiroz J.B."/>
            <person name="Reese J."/>
            <person name="Richards S."/>
            <person name="Rives C.M."/>
            <person name="Robberts R."/>
            <person name="Ruiz S.J."/>
            <person name="Ruiz M.J."/>
            <person name="Santibanez J."/>
            <person name="Schneider B.W."/>
            <person name="Sisson I."/>
            <person name="Smith M."/>
            <person name="Sodergren E."/>
            <person name="Song X.-Z."/>
            <person name="Song B.B."/>
            <person name="Summersgill H."/>
            <person name="Thelus R."/>
            <person name="Thornton R.D."/>
            <person name="Trejos Z.Y."/>
            <person name="Usmani K."/>
            <person name="Vattathil S."/>
            <person name="Villasana D."/>
            <person name="Walker D.L."/>
            <person name="Wang S."/>
            <person name="Wang K."/>
            <person name="White C.S."/>
            <person name="Williams A.C."/>
            <person name="Williamson J."/>
            <person name="Wilson K."/>
            <person name="Woghiren I.O."/>
            <person name="Woodworth J.R."/>
            <person name="Worley K.C."/>
            <person name="Wright R.A."/>
            <person name="Wu W."/>
            <person name="Young L."/>
            <person name="Zhang L."/>
            <person name="Zhang J."/>
            <person name="Zhu Y."/>
            <person name="Muzny D.M."/>
            <person name="Weinstock G."/>
            <person name="Gibbs R.A."/>
        </authorList>
    </citation>
    <scope>NUCLEOTIDE SEQUENCE [LARGE SCALE GENOMIC DNA]</scope>
    <source>
        <strain evidence="10">LSR1</strain>
    </source>
</reference>
<feature type="region of interest" description="Disordered" evidence="7">
    <location>
        <begin position="17"/>
        <end position="37"/>
    </location>
</feature>
<dbReference type="Proteomes" id="UP000007819">
    <property type="component" value="Chromosome A3"/>
</dbReference>
<evidence type="ECO:0000256" key="6">
    <source>
        <dbReference type="PROSITE-ProRule" id="PRU00042"/>
    </source>
</evidence>
<dbReference type="PANTHER" id="PTHR24393:SF34">
    <property type="entry name" value="PR_SET DOMAIN 13"/>
    <property type="match status" value="1"/>
</dbReference>
<dbReference type="OrthoDB" id="6077919at2759"/>
<feature type="domain" description="C2H2-type" evidence="8">
    <location>
        <begin position="106"/>
        <end position="133"/>
    </location>
</feature>
<organism evidence="9 10">
    <name type="scientific">Acyrthosiphon pisum</name>
    <name type="common">Pea aphid</name>
    <dbReference type="NCBI Taxonomy" id="7029"/>
    <lineage>
        <taxon>Eukaryota</taxon>
        <taxon>Metazoa</taxon>
        <taxon>Ecdysozoa</taxon>
        <taxon>Arthropoda</taxon>
        <taxon>Hexapoda</taxon>
        <taxon>Insecta</taxon>
        <taxon>Pterygota</taxon>
        <taxon>Neoptera</taxon>
        <taxon>Paraneoptera</taxon>
        <taxon>Hemiptera</taxon>
        <taxon>Sternorrhyncha</taxon>
        <taxon>Aphidomorpha</taxon>
        <taxon>Aphidoidea</taxon>
        <taxon>Aphididae</taxon>
        <taxon>Macrosiphini</taxon>
        <taxon>Acyrthosiphon</taxon>
    </lineage>
</organism>
<dbReference type="KEGG" id="api:107884998"/>
<dbReference type="InterPro" id="IPR013087">
    <property type="entry name" value="Znf_C2H2_type"/>
</dbReference>
<dbReference type="GO" id="GO:0005634">
    <property type="term" value="C:nucleus"/>
    <property type="evidence" value="ECO:0007669"/>
    <property type="project" value="TreeGrafter"/>
</dbReference>
<dbReference type="SUPFAM" id="SSF57667">
    <property type="entry name" value="beta-beta-alpha zinc fingers"/>
    <property type="match status" value="2"/>
</dbReference>
<evidence type="ECO:0000259" key="8">
    <source>
        <dbReference type="PROSITE" id="PS50157"/>
    </source>
</evidence>
<evidence type="ECO:0000256" key="4">
    <source>
        <dbReference type="ARBA" id="ARBA00022833"/>
    </source>
</evidence>
<dbReference type="EnsemblMetazoa" id="XM_016808235.2">
    <property type="protein sequence ID" value="XP_016663724.1"/>
    <property type="gene ID" value="LOC107884998"/>
</dbReference>
<feature type="domain" description="C2H2-type" evidence="8">
    <location>
        <begin position="135"/>
        <end position="162"/>
    </location>
</feature>
<sequence length="227" mass="26895">MAIKDDFVSNIRRNEIRTRKKEKKTKDATTHTASSKNSIDDEEFTLLLKTIVKKLKKKNKKANKKQLKHGNVSNFTKDDEVKCNVCKQLFSKNYFAIHMQSHNASYKCDICDKKFFYLSIFNRHKATHKHDMVVYECKLCDKTFRNPSNLSKHDTLHEQEIIKCLFCFKTFKHFDDFLDHINMYSFDKRSKSLTNHIKIHSEDIHCLSCCTCKMSFAERDTIIKYIT</sequence>
<name>A0A8R2HB25_ACYPI</name>
<dbReference type="Gene3D" id="3.30.160.60">
    <property type="entry name" value="Classic Zinc Finger"/>
    <property type="match status" value="2"/>
</dbReference>
<keyword evidence="4" id="KW-0862">Zinc</keyword>
<dbReference type="GeneID" id="107884998"/>
<keyword evidence="3 6" id="KW-0863">Zinc-finger</keyword>
<evidence type="ECO:0000313" key="10">
    <source>
        <dbReference type="Proteomes" id="UP000007819"/>
    </source>
</evidence>
<accession>A0A8R2HB25</accession>
<dbReference type="SMART" id="SM00355">
    <property type="entry name" value="ZnF_C2H2"/>
    <property type="match status" value="4"/>
</dbReference>
<evidence type="ECO:0000256" key="5">
    <source>
        <dbReference type="ARBA" id="ARBA00023242"/>
    </source>
</evidence>
<evidence type="ECO:0000256" key="1">
    <source>
        <dbReference type="ARBA" id="ARBA00022723"/>
    </source>
</evidence>
<dbReference type="AlphaFoldDB" id="A0A8R2HB25"/>
<dbReference type="RefSeq" id="XP_016663724.1">
    <property type="nucleotide sequence ID" value="XM_016808235.1"/>
</dbReference>
<keyword evidence="2" id="KW-0677">Repeat</keyword>